<evidence type="ECO:0000256" key="1">
    <source>
        <dbReference type="ARBA" id="ARBA00005652"/>
    </source>
</evidence>
<dbReference type="AlphaFoldDB" id="A0A8X9A373"/>
<dbReference type="Pfam" id="PF01373">
    <property type="entry name" value="Glyco_hydro_14"/>
    <property type="match status" value="1"/>
</dbReference>
<dbReference type="EMBL" id="PNBA02000004">
    <property type="protein sequence ID" value="KAG6428102.1"/>
    <property type="molecule type" value="Genomic_DNA"/>
</dbReference>
<evidence type="ECO:0000256" key="4">
    <source>
        <dbReference type="RuleBase" id="RU000509"/>
    </source>
</evidence>
<dbReference type="GO" id="GO:0016161">
    <property type="term" value="F:beta-amylase activity"/>
    <property type="evidence" value="ECO:0007669"/>
    <property type="project" value="UniProtKB-EC"/>
</dbReference>
<reference evidence="5" key="2">
    <citation type="submission" date="2020-08" db="EMBL/GenBank/DDBJ databases">
        <title>Plant Genome Project.</title>
        <authorList>
            <person name="Zhang R.-G."/>
        </authorList>
    </citation>
    <scope>NUCLEOTIDE SEQUENCE</scope>
    <source>
        <strain evidence="5">Huo1</strain>
        <tissue evidence="5">Leaf</tissue>
    </source>
</reference>
<dbReference type="PANTHER" id="PTHR31352:SF3">
    <property type="entry name" value="INACTIVE BETA-AMYLASE 9"/>
    <property type="match status" value="1"/>
</dbReference>
<keyword evidence="4" id="KW-0378">Hydrolase</keyword>
<reference evidence="5" key="1">
    <citation type="submission" date="2018-01" db="EMBL/GenBank/DDBJ databases">
        <authorList>
            <person name="Mao J.F."/>
        </authorList>
    </citation>
    <scope>NUCLEOTIDE SEQUENCE</scope>
    <source>
        <strain evidence="5">Huo1</strain>
        <tissue evidence="5">Leaf</tissue>
    </source>
</reference>
<name>A0A8X9A373_SALSN</name>
<keyword evidence="6" id="KW-1185">Reference proteome</keyword>
<accession>A0A8X9A373</accession>
<keyword evidence="4" id="KW-0326">Glycosidase</keyword>
<protein>
    <recommendedName>
        <fullName evidence="4">Beta-amylase</fullName>
        <ecNumber evidence="4">3.2.1.2</ecNumber>
    </recommendedName>
</protein>
<dbReference type="PANTHER" id="PTHR31352">
    <property type="entry name" value="BETA-AMYLASE 1, CHLOROPLASTIC"/>
    <property type="match status" value="1"/>
</dbReference>
<keyword evidence="2 4" id="KW-0119">Carbohydrate metabolism</keyword>
<dbReference type="GO" id="GO:0000272">
    <property type="term" value="P:polysaccharide catabolic process"/>
    <property type="evidence" value="ECO:0007669"/>
    <property type="project" value="UniProtKB-KW"/>
</dbReference>
<dbReference type="SUPFAM" id="SSF51445">
    <property type="entry name" value="(Trans)glycosidases"/>
    <property type="match status" value="1"/>
</dbReference>
<dbReference type="EC" id="3.2.1.2" evidence="4"/>
<dbReference type="Gene3D" id="3.20.20.80">
    <property type="entry name" value="Glycosidases"/>
    <property type="match status" value="2"/>
</dbReference>
<evidence type="ECO:0000313" key="5">
    <source>
        <dbReference type="EMBL" id="KAG6428102.1"/>
    </source>
</evidence>
<comment type="similarity">
    <text evidence="1 4">Belongs to the glycosyl hydrolase 14 family.</text>
</comment>
<keyword evidence="3 4" id="KW-0624">Polysaccharide degradation</keyword>
<gene>
    <name evidence="5" type="ORF">SASPL_112351</name>
</gene>
<comment type="caution">
    <text evidence="5">The sequence shown here is derived from an EMBL/GenBank/DDBJ whole genome shotgun (WGS) entry which is preliminary data.</text>
</comment>
<evidence type="ECO:0000256" key="2">
    <source>
        <dbReference type="ARBA" id="ARBA00023277"/>
    </source>
</evidence>
<evidence type="ECO:0000256" key="3">
    <source>
        <dbReference type="ARBA" id="ARBA00023326"/>
    </source>
</evidence>
<proteinExistence type="inferred from homology"/>
<sequence>MEVSVIGSSQLNLGRIDNIGLCNLRRNLSANILNFKYNNYSKGYNLVQSPRFLWPSRSAVLSLRASSSAQNQPLVYDKPSNITTNIVIDSKKLYVGLPLDTVSSCNSINHARAIAAGLKALKLLGVDGVELPVCLDLELHVSLCFHASEDPKLPLSRIGESNPSIYFTDKSGQQYKDLSFIRATSRKFTHAVLVADMSEFLCIHGLTIGLGPDGELRQLKQHAEAHGNPLWGLSGPHDAPGYNESPMTEGFFAENGGAWENQYGDFFLSWYSSQLLSDGDRVLSLAALTFRDVPVALSGKTPLMHRWSKV</sequence>
<evidence type="ECO:0000313" key="6">
    <source>
        <dbReference type="Proteomes" id="UP000298416"/>
    </source>
</evidence>
<dbReference type="Proteomes" id="UP000298416">
    <property type="component" value="Unassembled WGS sequence"/>
</dbReference>
<dbReference type="InterPro" id="IPR017853">
    <property type="entry name" value="GH"/>
</dbReference>
<comment type="catalytic activity">
    <reaction evidence="4">
        <text>Hydrolysis of (1-&gt;4)-alpha-D-glucosidic linkages in polysaccharides so as to remove successive maltose units from the non-reducing ends of the chains.</text>
        <dbReference type="EC" id="3.2.1.2"/>
    </reaction>
</comment>
<organism evidence="5">
    <name type="scientific">Salvia splendens</name>
    <name type="common">Scarlet sage</name>
    <dbReference type="NCBI Taxonomy" id="180675"/>
    <lineage>
        <taxon>Eukaryota</taxon>
        <taxon>Viridiplantae</taxon>
        <taxon>Streptophyta</taxon>
        <taxon>Embryophyta</taxon>
        <taxon>Tracheophyta</taxon>
        <taxon>Spermatophyta</taxon>
        <taxon>Magnoliopsida</taxon>
        <taxon>eudicotyledons</taxon>
        <taxon>Gunneridae</taxon>
        <taxon>Pentapetalae</taxon>
        <taxon>asterids</taxon>
        <taxon>lamiids</taxon>
        <taxon>Lamiales</taxon>
        <taxon>Lamiaceae</taxon>
        <taxon>Nepetoideae</taxon>
        <taxon>Mentheae</taxon>
        <taxon>Salviinae</taxon>
        <taxon>Salvia</taxon>
        <taxon>Salvia subgen. Calosphace</taxon>
        <taxon>core Calosphace</taxon>
    </lineage>
</organism>
<dbReference type="InterPro" id="IPR001554">
    <property type="entry name" value="Glyco_hydro_14"/>
</dbReference>